<feature type="compositionally biased region" description="Basic and acidic residues" evidence="2">
    <location>
        <begin position="161"/>
        <end position="177"/>
    </location>
</feature>
<reference evidence="3" key="2">
    <citation type="submission" date="2021-10" db="EMBL/GenBank/DDBJ databases">
        <title>Phylogenomics reveals ancestral predisposition of the termite-cultivated fungus Termitomyces towards a domesticated lifestyle.</title>
        <authorList>
            <person name="Auxier B."/>
            <person name="Grum-Grzhimaylo A."/>
            <person name="Cardenas M.E."/>
            <person name="Lodge J.D."/>
            <person name="Laessoe T."/>
            <person name="Pedersen O."/>
            <person name="Smith M.E."/>
            <person name="Kuyper T.W."/>
            <person name="Franco-Molano E.A."/>
            <person name="Baroni T.J."/>
            <person name="Aanen D.K."/>
        </authorList>
    </citation>
    <scope>NUCLEOTIDE SEQUENCE</scope>
    <source>
        <strain evidence="3">AP01</strain>
        <tissue evidence="3">Mycelium</tissue>
    </source>
</reference>
<organism evidence="3 4">
    <name type="scientific">Asterophora parasitica</name>
    <dbReference type="NCBI Taxonomy" id="117018"/>
    <lineage>
        <taxon>Eukaryota</taxon>
        <taxon>Fungi</taxon>
        <taxon>Dikarya</taxon>
        <taxon>Basidiomycota</taxon>
        <taxon>Agaricomycotina</taxon>
        <taxon>Agaricomycetes</taxon>
        <taxon>Agaricomycetidae</taxon>
        <taxon>Agaricales</taxon>
        <taxon>Tricholomatineae</taxon>
        <taxon>Lyophyllaceae</taxon>
        <taxon>Asterophora</taxon>
    </lineage>
</organism>
<feature type="compositionally biased region" description="Polar residues" evidence="2">
    <location>
        <begin position="515"/>
        <end position="528"/>
    </location>
</feature>
<feature type="coiled-coil region" evidence="1">
    <location>
        <begin position="64"/>
        <end position="91"/>
    </location>
</feature>
<feature type="compositionally biased region" description="Low complexity" evidence="2">
    <location>
        <begin position="500"/>
        <end position="513"/>
    </location>
</feature>
<keyword evidence="4" id="KW-1185">Reference proteome</keyword>
<feature type="compositionally biased region" description="Basic and acidic residues" evidence="2">
    <location>
        <begin position="330"/>
        <end position="343"/>
    </location>
</feature>
<dbReference type="AlphaFoldDB" id="A0A9P7G1C6"/>
<comment type="caution">
    <text evidence="3">The sequence shown here is derived from an EMBL/GenBank/DDBJ whole genome shotgun (WGS) entry which is preliminary data.</text>
</comment>
<feature type="compositionally biased region" description="Low complexity" evidence="2">
    <location>
        <begin position="262"/>
        <end position="271"/>
    </location>
</feature>
<feature type="compositionally biased region" description="Basic and acidic residues" evidence="2">
    <location>
        <begin position="417"/>
        <end position="443"/>
    </location>
</feature>
<feature type="compositionally biased region" description="Polar residues" evidence="2">
    <location>
        <begin position="446"/>
        <end position="466"/>
    </location>
</feature>
<dbReference type="OrthoDB" id="2442602at2759"/>
<feature type="compositionally biased region" description="Pro residues" evidence="2">
    <location>
        <begin position="129"/>
        <end position="138"/>
    </location>
</feature>
<feature type="region of interest" description="Disordered" evidence="2">
    <location>
        <begin position="417"/>
        <end position="559"/>
    </location>
</feature>
<gene>
    <name evidence="3" type="ORF">DXG03_004155</name>
</gene>
<proteinExistence type="predicted"/>
<dbReference type="Proteomes" id="UP000775547">
    <property type="component" value="Unassembled WGS sequence"/>
</dbReference>
<feature type="compositionally biased region" description="Basic and acidic residues" evidence="2">
    <location>
        <begin position="540"/>
        <end position="559"/>
    </location>
</feature>
<evidence type="ECO:0000256" key="1">
    <source>
        <dbReference type="SAM" id="Coils"/>
    </source>
</evidence>
<feature type="region of interest" description="Disordered" evidence="2">
    <location>
        <begin position="129"/>
        <end position="400"/>
    </location>
</feature>
<keyword evidence="1" id="KW-0175">Coiled coil</keyword>
<protein>
    <submittedName>
        <fullName evidence="3">Uncharacterized protein</fullName>
    </submittedName>
</protein>
<accession>A0A9P7G1C6</accession>
<feature type="compositionally biased region" description="Low complexity" evidence="2">
    <location>
        <begin position="302"/>
        <end position="313"/>
    </location>
</feature>
<reference evidence="3" key="1">
    <citation type="submission" date="2020-07" db="EMBL/GenBank/DDBJ databases">
        <authorList>
            <person name="Nieuwenhuis M."/>
            <person name="Van De Peppel L.J.J."/>
        </authorList>
    </citation>
    <scope>NUCLEOTIDE SEQUENCE</scope>
    <source>
        <strain evidence="3">AP01</strain>
        <tissue evidence="3">Mycelium</tissue>
    </source>
</reference>
<sequence length="559" mass="62210">MEDIYSIIIIRVTTCRTMDITHMHIRRMGVNIIAAREGTEKGIEKGSQRFQSLRERYERVITTHEDHERDLELANAKIKKLQAENELLLDAIFTSAPELVQLISPVEPSPSSHFPPHYLLPPLLHNPINHPPHLPPHASPHLHESPHLHTHSHYSQPRLPHGPDHDIPYPGPGHEHSPNVNSRPPRSNQGLAQNPPPAPVHDRSRVRQTSRRSTGPPDSIIANGYAQEEEDEKVDRERGSGPRHSPSVNSRPPPSHQHYVQTSPPSRSRTYQTRRRSTGGPDHSPNVNSRQSLAQNPHPAPVSRVRQTSRRSTGPPDPAVANGYSSTRAHGAEGEDLERERGSGPELSPIVNSHPPSHQDYVENSPAPVHSRTYQTSRRSTGPADKIAAHRYGSARAHEAEVCPYFPPLVDDELTLRVKGEELERERGSGHGHSPRVDSHPPSHQDYVQNSPAPVHSRTYQTSRRSTGPADKIAANGYGSTRAHGAEDEELERERGSGHGHSPSVDSHSPPSHQDYVQNSPPSHSRTYQTRRRSTGEPSNAERERADRERERTGEGGQS</sequence>
<feature type="compositionally biased region" description="Polar residues" evidence="2">
    <location>
        <begin position="178"/>
        <end position="192"/>
    </location>
</feature>
<evidence type="ECO:0000313" key="3">
    <source>
        <dbReference type="EMBL" id="KAG5641813.1"/>
    </source>
</evidence>
<name>A0A9P7G1C6_9AGAR</name>
<evidence type="ECO:0000256" key="2">
    <source>
        <dbReference type="SAM" id="MobiDB-lite"/>
    </source>
</evidence>
<dbReference type="EMBL" id="JABCKV010000246">
    <property type="protein sequence ID" value="KAG5641813.1"/>
    <property type="molecule type" value="Genomic_DNA"/>
</dbReference>
<evidence type="ECO:0000313" key="4">
    <source>
        <dbReference type="Proteomes" id="UP000775547"/>
    </source>
</evidence>
<feature type="compositionally biased region" description="Polar residues" evidence="2">
    <location>
        <begin position="285"/>
        <end position="295"/>
    </location>
</feature>